<keyword evidence="5" id="KW-1015">Disulfide bond</keyword>
<dbReference type="SUPFAM" id="SSF48726">
    <property type="entry name" value="Immunoglobulin"/>
    <property type="match status" value="3"/>
</dbReference>
<keyword evidence="9" id="KW-0732">Signal</keyword>
<feature type="transmembrane region" description="Helical" evidence="8">
    <location>
        <begin position="190"/>
        <end position="211"/>
    </location>
</feature>
<evidence type="ECO:0000256" key="2">
    <source>
        <dbReference type="ARBA" id="ARBA00022692"/>
    </source>
</evidence>
<dbReference type="SMART" id="SM00406">
    <property type="entry name" value="IGv"/>
    <property type="match status" value="1"/>
</dbReference>
<evidence type="ECO:0000256" key="1">
    <source>
        <dbReference type="ARBA" id="ARBA00004370"/>
    </source>
</evidence>
<dbReference type="InterPro" id="IPR036179">
    <property type="entry name" value="Ig-like_dom_sf"/>
</dbReference>
<feature type="signal peptide" evidence="9">
    <location>
        <begin position="1"/>
        <end position="20"/>
    </location>
</feature>
<keyword evidence="4 8" id="KW-0472">Membrane</keyword>
<gene>
    <name evidence="11" type="ORF">HF521_021721</name>
</gene>
<dbReference type="SMART" id="SM00409">
    <property type="entry name" value="IG"/>
    <property type="match status" value="1"/>
</dbReference>
<dbReference type="PROSITE" id="PS50835">
    <property type="entry name" value="IG_LIKE"/>
    <property type="match status" value="2"/>
</dbReference>
<accession>A0A8T0BCJ1</accession>
<name>A0A8T0BCJ1_SILME</name>
<feature type="domain" description="Ig-like" evidence="10">
    <location>
        <begin position="19"/>
        <end position="137"/>
    </location>
</feature>
<dbReference type="FunFam" id="2.60.40.10:FF:000283">
    <property type="entry name" value="Immunoglobulin kappa constant"/>
    <property type="match status" value="1"/>
</dbReference>
<dbReference type="InterPro" id="IPR003597">
    <property type="entry name" value="Ig_C1-set"/>
</dbReference>
<comment type="caution">
    <text evidence="11">The sequence shown here is derived from an EMBL/GenBank/DDBJ whole genome shotgun (WGS) entry which is preliminary data.</text>
</comment>
<feature type="chain" id="PRO_5035774287" description="Ig-like domain-containing protein" evidence="9">
    <location>
        <begin position="21"/>
        <end position="415"/>
    </location>
</feature>
<keyword evidence="7" id="KW-0393">Immunoglobulin domain</keyword>
<keyword evidence="2 8" id="KW-0812">Transmembrane</keyword>
<sequence length="415" mass="47381">MYDTCCFCVFLILFFGKANCVTVQQTPSILVRERENITIGCSHGENSLDRMLWYQQKSPTVMALIGYTFTANSDPKYEEEFHVRFKQSRQGTLKGTLMISNLSLSDSAVYYCAARFYPDHVNVYWTDDNGNRSTDVSTDEIATRNGSFYSITSRLNINYKTEWTKGLTFTFESDGEYAAETYVRKVKTTMLGYSMFIAQSLIYGLIILVIVKRQGKSNLCQALCQCASFADLKFGPGTKLTVLDPNMNITSPAIELLPPSPKELCRAKKDFHNVTLVCLVYDFYPDHVSISWEVNGKERMNSVATDHAAQKNPKTKLYSMSSRLSVQQTEWTNIKNTFTCIVTFYNKDGYKKIPRSFRYSPDKIPVRVYATVQFGYLMFLGKSLLYAAFVSIIVWKFKASKEKTLMTEEEEIVDS</sequence>
<dbReference type="SMART" id="SM00407">
    <property type="entry name" value="IGc1"/>
    <property type="match status" value="2"/>
</dbReference>
<reference evidence="11" key="1">
    <citation type="submission" date="2020-08" db="EMBL/GenBank/DDBJ databases">
        <title>Chromosome-level assembly of Southern catfish (Silurus meridionalis) provides insights into visual adaptation to the nocturnal and benthic lifestyles.</title>
        <authorList>
            <person name="Zhang Y."/>
            <person name="Wang D."/>
            <person name="Peng Z."/>
        </authorList>
    </citation>
    <scope>NUCLEOTIDE SEQUENCE</scope>
    <source>
        <strain evidence="11">SWU-2019-XX</strain>
        <tissue evidence="11">Muscle</tissue>
    </source>
</reference>
<protein>
    <recommendedName>
        <fullName evidence="10">Ig-like domain-containing protein</fullName>
    </recommendedName>
</protein>
<evidence type="ECO:0000313" key="11">
    <source>
        <dbReference type="EMBL" id="KAF7704649.1"/>
    </source>
</evidence>
<evidence type="ECO:0000256" key="3">
    <source>
        <dbReference type="ARBA" id="ARBA00022989"/>
    </source>
</evidence>
<dbReference type="PANTHER" id="PTHR19256">
    <property type="entry name" value="T-CELL RECEPTOR GAMMA CHAIN"/>
    <property type="match status" value="1"/>
</dbReference>
<evidence type="ECO:0000256" key="6">
    <source>
        <dbReference type="ARBA" id="ARBA00023170"/>
    </source>
</evidence>
<feature type="transmembrane region" description="Helical" evidence="8">
    <location>
        <begin position="374"/>
        <end position="395"/>
    </location>
</feature>
<dbReference type="PANTHER" id="PTHR19256:SF65">
    <property type="entry name" value="T CELL RECEPTOR GAMMA CONSTANT 1-RELATED"/>
    <property type="match status" value="1"/>
</dbReference>
<dbReference type="GO" id="GO:0016020">
    <property type="term" value="C:membrane"/>
    <property type="evidence" value="ECO:0007669"/>
    <property type="project" value="UniProtKB-SubCell"/>
</dbReference>
<dbReference type="Pfam" id="PF07654">
    <property type="entry name" value="C1-set"/>
    <property type="match status" value="1"/>
</dbReference>
<dbReference type="InterPro" id="IPR051117">
    <property type="entry name" value="TRG_var/const_region"/>
</dbReference>
<keyword evidence="6" id="KW-0675">Receptor</keyword>
<keyword evidence="12" id="KW-1185">Reference proteome</keyword>
<dbReference type="Pfam" id="PF07686">
    <property type="entry name" value="V-set"/>
    <property type="match status" value="1"/>
</dbReference>
<evidence type="ECO:0000313" key="12">
    <source>
        <dbReference type="Proteomes" id="UP000606274"/>
    </source>
</evidence>
<evidence type="ECO:0000256" key="9">
    <source>
        <dbReference type="SAM" id="SignalP"/>
    </source>
</evidence>
<evidence type="ECO:0000256" key="4">
    <source>
        <dbReference type="ARBA" id="ARBA00023136"/>
    </source>
</evidence>
<evidence type="ECO:0000256" key="7">
    <source>
        <dbReference type="ARBA" id="ARBA00023319"/>
    </source>
</evidence>
<dbReference type="EMBL" id="JABFDY010000008">
    <property type="protein sequence ID" value="KAF7704649.1"/>
    <property type="molecule type" value="Genomic_DNA"/>
</dbReference>
<dbReference type="InterPro" id="IPR007110">
    <property type="entry name" value="Ig-like_dom"/>
</dbReference>
<evidence type="ECO:0000256" key="5">
    <source>
        <dbReference type="ARBA" id="ARBA00023157"/>
    </source>
</evidence>
<proteinExistence type="predicted"/>
<evidence type="ECO:0000256" key="8">
    <source>
        <dbReference type="SAM" id="Phobius"/>
    </source>
</evidence>
<dbReference type="AlphaFoldDB" id="A0A8T0BCJ1"/>
<dbReference type="InterPro" id="IPR003599">
    <property type="entry name" value="Ig_sub"/>
</dbReference>
<organism evidence="11 12">
    <name type="scientific">Silurus meridionalis</name>
    <name type="common">Southern catfish</name>
    <name type="synonym">Silurus soldatovi meridionalis</name>
    <dbReference type="NCBI Taxonomy" id="175797"/>
    <lineage>
        <taxon>Eukaryota</taxon>
        <taxon>Metazoa</taxon>
        <taxon>Chordata</taxon>
        <taxon>Craniata</taxon>
        <taxon>Vertebrata</taxon>
        <taxon>Euteleostomi</taxon>
        <taxon>Actinopterygii</taxon>
        <taxon>Neopterygii</taxon>
        <taxon>Teleostei</taxon>
        <taxon>Ostariophysi</taxon>
        <taxon>Siluriformes</taxon>
        <taxon>Siluridae</taxon>
        <taxon>Silurus</taxon>
    </lineage>
</organism>
<dbReference type="Proteomes" id="UP000606274">
    <property type="component" value="Unassembled WGS sequence"/>
</dbReference>
<feature type="domain" description="Ig-like" evidence="10">
    <location>
        <begin position="252"/>
        <end position="343"/>
    </location>
</feature>
<keyword evidence="3 8" id="KW-1133">Transmembrane helix</keyword>
<dbReference type="Gene3D" id="2.60.40.10">
    <property type="entry name" value="Immunoglobulins"/>
    <property type="match status" value="3"/>
</dbReference>
<evidence type="ECO:0000259" key="10">
    <source>
        <dbReference type="PROSITE" id="PS50835"/>
    </source>
</evidence>
<dbReference type="InterPro" id="IPR013106">
    <property type="entry name" value="Ig_V-set"/>
</dbReference>
<dbReference type="InterPro" id="IPR013783">
    <property type="entry name" value="Ig-like_fold"/>
</dbReference>
<comment type="subcellular location">
    <subcellularLocation>
        <location evidence="1">Membrane</location>
    </subcellularLocation>
</comment>